<dbReference type="InterPro" id="IPR045584">
    <property type="entry name" value="Pilin-like"/>
</dbReference>
<dbReference type="InterPro" id="IPR011990">
    <property type="entry name" value="TPR-like_helical_dom_sf"/>
</dbReference>
<comment type="caution">
    <text evidence="1">The sequence shown here is derived from an EMBL/GenBank/DDBJ whole genome shotgun (WGS) entry which is preliminary data.</text>
</comment>
<dbReference type="Gene3D" id="1.25.40.10">
    <property type="entry name" value="Tetratricopeptide repeat domain"/>
    <property type="match status" value="1"/>
</dbReference>
<name>A0A7C1VXL5_DESA2</name>
<evidence type="ECO:0008006" key="2">
    <source>
        <dbReference type="Google" id="ProtNLM"/>
    </source>
</evidence>
<evidence type="ECO:0000313" key="1">
    <source>
        <dbReference type="EMBL" id="HEC68446.1"/>
    </source>
</evidence>
<dbReference type="SUPFAM" id="SSF48452">
    <property type="entry name" value="TPR-like"/>
    <property type="match status" value="1"/>
</dbReference>
<dbReference type="EMBL" id="DRIH01000234">
    <property type="protein sequence ID" value="HEC68446.1"/>
    <property type="molecule type" value="Genomic_DNA"/>
</dbReference>
<dbReference type="Proteomes" id="UP000885738">
    <property type="component" value="Unassembled WGS sequence"/>
</dbReference>
<reference evidence="1" key="1">
    <citation type="journal article" date="2020" name="mSystems">
        <title>Genome- and Community-Level Interaction Insights into Carbon Utilization and Element Cycling Functions of Hydrothermarchaeota in Hydrothermal Sediment.</title>
        <authorList>
            <person name="Zhou Z."/>
            <person name="Liu Y."/>
            <person name="Xu W."/>
            <person name="Pan J."/>
            <person name="Luo Z.H."/>
            <person name="Li M."/>
        </authorList>
    </citation>
    <scope>NUCLEOTIDE SEQUENCE [LARGE SCALE GENOMIC DNA]</scope>
    <source>
        <strain evidence="1">HyVt-389</strain>
    </source>
</reference>
<gene>
    <name evidence="1" type="ORF">ENI35_06540</name>
</gene>
<sequence>MKKFVLVFLILGYFIIIKNLAGTKPLVLTKENSPPKVIPPAVLKLTWGEFKNLGADFLFIKSLVYQEAEAISKFSEQEWNYVYSVLEASRVLDPYFKDPYWLVQAFFPWEAESPEKAIAFLKKGLSYRTWDWTLPYYIGFNYFFFLRDYAQASKYLFEAAKISDNPFIATLAAQIAYKGGKTETAIAFLSDMYSKVVSKEAKKSIKKRLDALQGVLILEKAVERYKMMFGHLPHTLSELIDKGIIKEIPQNPYHTPYYLKDGKVLF</sequence>
<accession>A0A7C1VXL5</accession>
<protein>
    <recommendedName>
        <fullName evidence="2">Tetratricopeptide repeat protein</fullName>
    </recommendedName>
</protein>
<organism evidence="1">
    <name type="scientific">Desulfofervidus auxilii</name>
    <dbReference type="NCBI Taxonomy" id="1621989"/>
    <lineage>
        <taxon>Bacteria</taxon>
        <taxon>Pseudomonadati</taxon>
        <taxon>Thermodesulfobacteriota</taxon>
        <taxon>Candidatus Desulfofervidia</taxon>
        <taxon>Candidatus Desulfofervidales</taxon>
        <taxon>Candidatus Desulfofervidaceae</taxon>
        <taxon>Candidatus Desulfofervidus</taxon>
    </lineage>
</organism>
<proteinExistence type="predicted"/>
<dbReference type="AlphaFoldDB" id="A0A7C1VXL5"/>
<dbReference type="SUPFAM" id="SSF54523">
    <property type="entry name" value="Pili subunits"/>
    <property type="match status" value="1"/>
</dbReference>